<dbReference type="GO" id="GO:0016740">
    <property type="term" value="F:transferase activity"/>
    <property type="evidence" value="ECO:0007669"/>
    <property type="project" value="TreeGrafter"/>
</dbReference>
<dbReference type="PANTHER" id="PTHR13754">
    <property type="entry name" value="METALLO-BETA-LACTAMASE SUPERFAMILY PROTEIN"/>
    <property type="match status" value="1"/>
</dbReference>
<dbReference type="InterPro" id="IPR052926">
    <property type="entry name" value="Metallo-beta-lactamase_dom"/>
</dbReference>
<dbReference type="RefSeq" id="WP_191157082.1">
    <property type="nucleotide sequence ID" value="NZ_JACWUN010000015.1"/>
</dbReference>
<dbReference type="PANTHER" id="PTHR13754:SF13">
    <property type="entry name" value="METALLO-BETA-LACTAMASE SUPERFAMILY PROTEIN (AFU_ORTHOLOGUE AFUA_3G07630)"/>
    <property type="match status" value="1"/>
</dbReference>
<gene>
    <name evidence="2" type="ORF">ICT70_12345</name>
</gene>
<feature type="domain" description="Metallo-beta-lactamase" evidence="1">
    <location>
        <begin position="25"/>
        <end position="250"/>
    </location>
</feature>
<dbReference type="Proteomes" id="UP000632828">
    <property type="component" value="Unassembled WGS sequence"/>
</dbReference>
<evidence type="ECO:0000313" key="3">
    <source>
        <dbReference type="Proteomes" id="UP000632828"/>
    </source>
</evidence>
<evidence type="ECO:0000259" key="1">
    <source>
        <dbReference type="SMART" id="SM00849"/>
    </source>
</evidence>
<dbReference type="CDD" id="cd07713">
    <property type="entry name" value="DHPS-like_MBL-fold"/>
    <property type="match status" value="1"/>
</dbReference>
<accession>A0A8J6QT34</accession>
<reference evidence="2" key="1">
    <citation type="submission" date="2020-09" db="EMBL/GenBank/DDBJ databases">
        <title>Pelobacter alkaliphilus sp. nov., a novel anaerobic arsenate-reducing bacterium from terrestrial mud volcano.</title>
        <authorList>
            <person name="Khomyakova M.A."/>
            <person name="Merkel A.Y."/>
            <person name="Slobodkin A.I."/>
        </authorList>
    </citation>
    <scope>NUCLEOTIDE SEQUENCE</scope>
    <source>
        <strain evidence="2">M08fum</strain>
    </source>
</reference>
<dbReference type="Pfam" id="PF00753">
    <property type="entry name" value="Lactamase_B"/>
    <property type="match status" value="1"/>
</dbReference>
<dbReference type="Gene3D" id="3.60.15.10">
    <property type="entry name" value="Ribonuclease Z/Hydroxyacylglutathione hydrolase-like"/>
    <property type="match status" value="1"/>
</dbReference>
<keyword evidence="3" id="KW-1185">Reference proteome</keyword>
<dbReference type="InterPro" id="IPR036866">
    <property type="entry name" value="RibonucZ/Hydroxyglut_hydro"/>
</dbReference>
<name>A0A8J6QT34_9BACT</name>
<evidence type="ECO:0000313" key="2">
    <source>
        <dbReference type="EMBL" id="MBD1401455.1"/>
    </source>
</evidence>
<dbReference type="EMBL" id="JACWUN010000015">
    <property type="protein sequence ID" value="MBD1401455.1"/>
    <property type="molecule type" value="Genomic_DNA"/>
</dbReference>
<protein>
    <submittedName>
        <fullName evidence="2">MBL fold metallo-hydrolase</fullName>
    </submittedName>
</protein>
<sequence>MSIKLTILCENSVEKASPYGLLGEYGFSCLVETTNGNYLFDTGGGLTIINNAERLGIDLRRLDGIILSHGHFDHTGGLKLVLEKTGPLAVYAHPDLFSRRFSSHGGPLRKIGIAWDQEELEHLGAHFQLSQDPVEIAENLLLSGCIPRTNPHETGDPKLVIEVAEGKLDSDPLEDDLSLFVRTDKGLVLLLGCAHAGLINIIDHAIAVTGEKRIHAVVGGTHLMFSGEAQLKATMDRLQSEKVTHIGASHCTGRRGALALAARFGDRFFSASVGATLQI</sequence>
<dbReference type="SUPFAM" id="SSF56281">
    <property type="entry name" value="Metallo-hydrolase/oxidoreductase"/>
    <property type="match status" value="1"/>
</dbReference>
<dbReference type="AlphaFoldDB" id="A0A8J6QT34"/>
<dbReference type="InterPro" id="IPR041712">
    <property type="entry name" value="DHPS-like_MBL-fold"/>
</dbReference>
<dbReference type="InterPro" id="IPR001279">
    <property type="entry name" value="Metallo-B-lactamas"/>
</dbReference>
<proteinExistence type="predicted"/>
<organism evidence="2 3">
    <name type="scientific">Pelovirga terrestris</name>
    <dbReference type="NCBI Taxonomy" id="2771352"/>
    <lineage>
        <taxon>Bacteria</taxon>
        <taxon>Pseudomonadati</taxon>
        <taxon>Thermodesulfobacteriota</taxon>
        <taxon>Desulfuromonadia</taxon>
        <taxon>Geobacterales</taxon>
        <taxon>Geobacteraceae</taxon>
        <taxon>Pelovirga</taxon>
    </lineage>
</organism>
<dbReference type="SMART" id="SM00849">
    <property type="entry name" value="Lactamase_B"/>
    <property type="match status" value="1"/>
</dbReference>
<comment type="caution">
    <text evidence="2">The sequence shown here is derived from an EMBL/GenBank/DDBJ whole genome shotgun (WGS) entry which is preliminary data.</text>
</comment>